<feature type="transmembrane region" description="Helical" evidence="1">
    <location>
        <begin position="347"/>
        <end position="366"/>
    </location>
</feature>
<proteinExistence type="predicted"/>
<evidence type="ECO:0000313" key="3">
    <source>
        <dbReference type="Proteomes" id="UP000438448"/>
    </source>
</evidence>
<name>A0A7K0CWK1_9NOCA</name>
<dbReference type="EMBL" id="WEGK01000002">
    <property type="protein sequence ID" value="MQY17875.1"/>
    <property type="molecule type" value="Genomic_DNA"/>
</dbReference>
<feature type="transmembrane region" description="Helical" evidence="1">
    <location>
        <begin position="207"/>
        <end position="229"/>
    </location>
</feature>
<feature type="transmembrane region" description="Helical" evidence="1">
    <location>
        <begin position="21"/>
        <end position="43"/>
    </location>
</feature>
<dbReference type="Pfam" id="PF06772">
    <property type="entry name" value="LtrA"/>
    <property type="match status" value="1"/>
</dbReference>
<dbReference type="InterPro" id="IPR010640">
    <property type="entry name" value="Low_temperature_requirement_A"/>
</dbReference>
<keyword evidence="3" id="KW-1185">Reference proteome</keyword>
<dbReference type="Proteomes" id="UP000438448">
    <property type="component" value="Unassembled WGS sequence"/>
</dbReference>
<feature type="transmembrane region" description="Helical" evidence="1">
    <location>
        <begin position="282"/>
        <end position="303"/>
    </location>
</feature>
<dbReference type="AlphaFoldDB" id="A0A7K0CWK1"/>
<evidence type="ECO:0008006" key="4">
    <source>
        <dbReference type="Google" id="ProtNLM"/>
    </source>
</evidence>
<feature type="transmembrane region" description="Helical" evidence="1">
    <location>
        <begin position="85"/>
        <end position="105"/>
    </location>
</feature>
<accession>A0A7K0CWK1</accession>
<keyword evidence="1" id="KW-0472">Membrane</keyword>
<feature type="transmembrane region" description="Helical" evidence="1">
    <location>
        <begin position="174"/>
        <end position="195"/>
    </location>
</feature>
<dbReference type="PANTHER" id="PTHR36840">
    <property type="entry name" value="BLL5714 PROTEIN"/>
    <property type="match status" value="1"/>
</dbReference>
<evidence type="ECO:0000313" key="2">
    <source>
        <dbReference type="EMBL" id="MQY17875.1"/>
    </source>
</evidence>
<reference evidence="2 3" key="1">
    <citation type="submission" date="2019-10" db="EMBL/GenBank/DDBJ databases">
        <title>Nocardia macrotermitis sp. nov. and Nocardia aurantia sp. nov., isolated from the gut of fungus growing-termite Macrotermes natalensis.</title>
        <authorList>
            <person name="Benndorf R."/>
            <person name="Schwitalla J."/>
            <person name="Martin K."/>
            <person name="De Beer W."/>
            <person name="Kaster A.-K."/>
            <person name="Vollmers J."/>
            <person name="Poulsen M."/>
            <person name="Beemelmanns C."/>
        </authorList>
    </citation>
    <scope>NUCLEOTIDE SEQUENCE [LARGE SCALE GENOMIC DNA]</scope>
    <source>
        <strain evidence="2 3">RB20</strain>
    </source>
</reference>
<feature type="transmembrane region" description="Helical" evidence="1">
    <location>
        <begin position="235"/>
        <end position="261"/>
    </location>
</feature>
<feature type="transmembrane region" description="Helical" evidence="1">
    <location>
        <begin position="147"/>
        <end position="168"/>
    </location>
</feature>
<feature type="transmembrane region" description="Helical" evidence="1">
    <location>
        <begin position="111"/>
        <end position="135"/>
    </location>
</feature>
<gene>
    <name evidence="2" type="ORF">NRB20_09420</name>
</gene>
<evidence type="ECO:0000256" key="1">
    <source>
        <dbReference type="SAM" id="Phobius"/>
    </source>
</evidence>
<organism evidence="2 3">
    <name type="scientific">Nocardia macrotermitis</name>
    <dbReference type="NCBI Taxonomy" id="2585198"/>
    <lineage>
        <taxon>Bacteria</taxon>
        <taxon>Bacillati</taxon>
        <taxon>Actinomycetota</taxon>
        <taxon>Actinomycetes</taxon>
        <taxon>Mycobacteriales</taxon>
        <taxon>Nocardiaceae</taxon>
        <taxon>Nocardia</taxon>
    </lineage>
</organism>
<protein>
    <recommendedName>
        <fullName evidence="4">Low temperature requirement protein A</fullName>
    </recommendedName>
</protein>
<feature type="transmembrane region" description="Helical" evidence="1">
    <location>
        <begin position="323"/>
        <end position="340"/>
    </location>
</feature>
<dbReference type="PANTHER" id="PTHR36840:SF1">
    <property type="entry name" value="BLL5714 PROTEIN"/>
    <property type="match status" value="1"/>
</dbReference>
<keyword evidence="1" id="KW-1133">Transmembrane helix</keyword>
<comment type="caution">
    <text evidence="2">The sequence shown here is derived from an EMBL/GenBank/DDBJ whole genome shotgun (WGS) entry which is preliminary data.</text>
</comment>
<feature type="transmembrane region" description="Helical" evidence="1">
    <location>
        <begin position="55"/>
        <end position="73"/>
    </location>
</feature>
<keyword evidence="1" id="KW-0812">Transmembrane</keyword>
<feature type="transmembrane region" description="Helical" evidence="1">
    <location>
        <begin position="372"/>
        <end position="391"/>
    </location>
</feature>
<sequence>MMLMIRGKRSRMQAVTEQSSVTQLELFFDLVLVFAFTQVHGLAEHETTAVNMLRAFLVLAIMWWVWIAYAWLGNVVKADEGIARLALFGAMGAALIVAITIPEAFHDMPGGWFGPLVFALAYLFIRLVHLVMFWCASAQDPQLRGQVTRWAIGSITIGTTLLIIAALNHGTTQLWLWIAAVAGDMAWTLFSGNEWRVNSTSHFAERHGLIVIIALGESVVSIGVGVAGLPISWPIAVGSILGLAVSFLLWWAYFDVGAAVVEEHLAGASGERQIKIARNCYTYWHFPMVVGIIAMSLGLKYVLEYLGGAEEHTLHDALHGIPLFALYGGAAGYLLALVGFRHYATKVVLWPRLVAAVVILALVPLASILPAMAALAVLCAALGALIAWETVRYAGPREQVRHPATH</sequence>